<name>A0A401FIU7_9LACO</name>
<gene>
    <name evidence="6" type="ORF">NBRC111893_441</name>
</gene>
<sequence>MSNIEQVLADLRAGELVVVTDDPGREGEGDLIGVAEYVTPETVNSMITLARGLLCVPMTPQWANQLGLSLMTNTSNDAFNTAFLVSADARTTSTGISAFDRAQTIKKMADHQSTFADFYHPGHVFPLKAVSGGLRKRSGHTEAGVTLAKLTSQSPVAYICEIVNSDGHMAKGKELVDFANQHNFSMISVAEISDYSNL</sequence>
<keyword evidence="5 6" id="KW-0456">Lyase</keyword>
<comment type="catalytic activity">
    <reaction evidence="5">
        <text>D-ribulose 5-phosphate = (2S)-2-hydroxy-3-oxobutyl phosphate + formate + H(+)</text>
        <dbReference type="Rhea" id="RHEA:18457"/>
        <dbReference type="ChEBI" id="CHEBI:15378"/>
        <dbReference type="ChEBI" id="CHEBI:15740"/>
        <dbReference type="ChEBI" id="CHEBI:58121"/>
        <dbReference type="ChEBI" id="CHEBI:58830"/>
        <dbReference type="EC" id="4.1.99.12"/>
    </reaction>
</comment>
<dbReference type="PANTHER" id="PTHR21327:SF18">
    <property type="entry name" value="3,4-DIHYDROXY-2-BUTANONE 4-PHOSPHATE SYNTHASE"/>
    <property type="match status" value="1"/>
</dbReference>
<evidence type="ECO:0000256" key="5">
    <source>
        <dbReference type="RuleBase" id="RU003843"/>
    </source>
</evidence>
<dbReference type="Proteomes" id="UP000286974">
    <property type="component" value="Unassembled WGS sequence"/>
</dbReference>
<dbReference type="EMBL" id="BEXA01000001">
    <property type="protein sequence ID" value="GAY72295.1"/>
    <property type="molecule type" value="Genomic_DNA"/>
</dbReference>
<dbReference type="GO" id="GO:0008686">
    <property type="term" value="F:3,4-dihydroxy-2-butanone-4-phosphate synthase activity"/>
    <property type="evidence" value="ECO:0007669"/>
    <property type="project" value="UniProtKB-EC"/>
</dbReference>
<dbReference type="GO" id="GO:0046872">
    <property type="term" value="F:metal ion binding"/>
    <property type="evidence" value="ECO:0007669"/>
    <property type="project" value="UniProtKB-KW"/>
</dbReference>
<dbReference type="Gene3D" id="3.90.870.10">
    <property type="entry name" value="DHBP synthase"/>
    <property type="match status" value="1"/>
</dbReference>
<evidence type="ECO:0000256" key="1">
    <source>
        <dbReference type="ARBA" id="ARBA00002284"/>
    </source>
</evidence>
<dbReference type="UniPathway" id="UPA00275">
    <property type="reaction ID" value="UER00399"/>
</dbReference>
<comment type="similarity">
    <text evidence="5">Belongs to the DHBP synthase family.</text>
</comment>
<dbReference type="GO" id="GO:0005829">
    <property type="term" value="C:cytosol"/>
    <property type="evidence" value="ECO:0007669"/>
    <property type="project" value="TreeGrafter"/>
</dbReference>
<accession>A0A401FIU7</accession>
<comment type="pathway">
    <text evidence="2 5">Cofactor biosynthesis; riboflavin biosynthesis; 2-hydroxy-3-oxobutyl phosphate from D-ribulose 5-phosphate: step 1/1.</text>
</comment>
<evidence type="ECO:0000256" key="3">
    <source>
        <dbReference type="ARBA" id="ARBA00022619"/>
    </source>
</evidence>
<comment type="cofactor">
    <cofactor evidence="5">
        <name>Mg(2+)</name>
        <dbReference type="ChEBI" id="CHEBI:18420"/>
    </cofactor>
    <cofactor evidence="5">
        <name>Mn(2+)</name>
        <dbReference type="ChEBI" id="CHEBI:29035"/>
    </cofactor>
    <text evidence="5">Binds 2 divalent metal cations per subunit. Magnesium or manganese.</text>
</comment>
<dbReference type="NCBIfam" id="TIGR00506">
    <property type="entry name" value="ribB"/>
    <property type="match status" value="1"/>
</dbReference>
<evidence type="ECO:0000313" key="6">
    <source>
        <dbReference type="EMBL" id="GAY72295.1"/>
    </source>
</evidence>
<evidence type="ECO:0000313" key="7">
    <source>
        <dbReference type="Proteomes" id="UP000286974"/>
    </source>
</evidence>
<keyword evidence="4 5" id="KW-0479">Metal-binding</keyword>
<dbReference type="InterPro" id="IPR017945">
    <property type="entry name" value="DHBP_synth_RibB-like_a/b_dom"/>
</dbReference>
<comment type="function">
    <text evidence="1 5">Catalyzes the conversion of D-ribulose 5-phosphate to formate and 3,4-dihydroxy-2-butanone 4-phosphate.</text>
</comment>
<dbReference type="AlphaFoldDB" id="A0A401FIU7"/>
<dbReference type="EC" id="4.1.99.12" evidence="5"/>
<keyword evidence="3 5" id="KW-0686">Riboflavin biosynthesis</keyword>
<keyword evidence="5" id="KW-0464">Manganese</keyword>
<dbReference type="PANTHER" id="PTHR21327">
    <property type="entry name" value="GTP CYCLOHYDROLASE II-RELATED"/>
    <property type="match status" value="1"/>
</dbReference>
<proteinExistence type="inferred from homology"/>
<comment type="caution">
    <text evidence="6">The sequence shown here is derived from an EMBL/GenBank/DDBJ whole genome shotgun (WGS) entry which is preliminary data.</text>
</comment>
<comment type="subunit">
    <text evidence="5">Homodimer.</text>
</comment>
<keyword evidence="5" id="KW-0460">Magnesium</keyword>
<dbReference type="Pfam" id="PF00926">
    <property type="entry name" value="DHBP_synthase"/>
    <property type="match status" value="1"/>
</dbReference>
<dbReference type="InterPro" id="IPR000422">
    <property type="entry name" value="DHBP_synthase_RibB"/>
</dbReference>
<reference evidence="6 7" key="1">
    <citation type="submission" date="2017-11" db="EMBL/GenBank/DDBJ databases">
        <title>Draft Genome Sequence of Lactobacillus curieae NBRC 111893 isolated from Koso, a Japanese sugar-Vegetable Fermented Beverage.</title>
        <authorList>
            <person name="Chiou T.Y."/>
            <person name="Oshima K."/>
            <person name="Suda W."/>
            <person name="Hattori M."/>
            <person name="Takahashi T."/>
        </authorList>
    </citation>
    <scope>NUCLEOTIDE SEQUENCE [LARGE SCALE GENOMIC DNA]</scope>
    <source>
        <strain evidence="6 7">NBRC111893</strain>
    </source>
</reference>
<evidence type="ECO:0000256" key="4">
    <source>
        <dbReference type="ARBA" id="ARBA00022723"/>
    </source>
</evidence>
<dbReference type="RefSeq" id="WP_125007765.1">
    <property type="nucleotide sequence ID" value="NZ_BEXA01000001.1"/>
</dbReference>
<dbReference type="GO" id="GO:0009231">
    <property type="term" value="P:riboflavin biosynthetic process"/>
    <property type="evidence" value="ECO:0007669"/>
    <property type="project" value="UniProtKB-UniPathway"/>
</dbReference>
<organism evidence="6 7">
    <name type="scientific">Lentilactobacillus kosonis</name>
    <dbReference type="NCBI Taxonomy" id="2810561"/>
    <lineage>
        <taxon>Bacteria</taxon>
        <taxon>Bacillati</taxon>
        <taxon>Bacillota</taxon>
        <taxon>Bacilli</taxon>
        <taxon>Lactobacillales</taxon>
        <taxon>Lactobacillaceae</taxon>
        <taxon>Lentilactobacillus</taxon>
    </lineage>
</organism>
<protein>
    <recommendedName>
        <fullName evidence="5">3,4-dihydroxy-2-butanone 4-phosphate synthase</fullName>
        <shortName evidence="5">DHBP synthase</shortName>
        <ecNumber evidence="5">4.1.99.12</ecNumber>
    </recommendedName>
</protein>
<evidence type="ECO:0000256" key="2">
    <source>
        <dbReference type="ARBA" id="ARBA00004904"/>
    </source>
</evidence>
<dbReference type="SUPFAM" id="SSF55821">
    <property type="entry name" value="YrdC/RibB"/>
    <property type="match status" value="1"/>
</dbReference>
<dbReference type="OrthoDB" id="9793111at2"/>
<keyword evidence="7" id="KW-1185">Reference proteome</keyword>